<evidence type="ECO:0000256" key="1">
    <source>
        <dbReference type="SAM" id="MobiDB-lite"/>
    </source>
</evidence>
<proteinExistence type="predicted"/>
<evidence type="ECO:0000313" key="2">
    <source>
        <dbReference type="EMBL" id="OLQ15396.1"/>
    </source>
</evidence>
<evidence type="ECO:0000313" key="3">
    <source>
        <dbReference type="Proteomes" id="UP000186817"/>
    </source>
</evidence>
<dbReference type="AlphaFoldDB" id="A0A1Q9F6U2"/>
<feature type="region of interest" description="Disordered" evidence="1">
    <location>
        <begin position="957"/>
        <end position="1010"/>
    </location>
</feature>
<comment type="caution">
    <text evidence="2">The sequence shown here is derived from an EMBL/GenBank/DDBJ whole genome shotgun (WGS) entry which is preliminary data.</text>
</comment>
<feature type="compositionally biased region" description="Basic and acidic residues" evidence="1">
    <location>
        <begin position="447"/>
        <end position="458"/>
    </location>
</feature>
<feature type="region of interest" description="Disordered" evidence="1">
    <location>
        <begin position="447"/>
        <end position="477"/>
    </location>
</feature>
<feature type="compositionally biased region" description="Polar residues" evidence="1">
    <location>
        <begin position="466"/>
        <end position="477"/>
    </location>
</feature>
<dbReference type="OrthoDB" id="10322554at2759"/>
<reference evidence="2 3" key="1">
    <citation type="submission" date="2016-02" db="EMBL/GenBank/DDBJ databases">
        <title>Genome analysis of coral dinoflagellate symbionts highlights evolutionary adaptations to a symbiotic lifestyle.</title>
        <authorList>
            <person name="Aranda M."/>
            <person name="Li Y."/>
            <person name="Liew Y.J."/>
            <person name="Baumgarten S."/>
            <person name="Simakov O."/>
            <person name="Wilson M."/>
            <person name="Piel J."/>
            <person name="Ashoor H."/>
            <person name="Bougouffa S."/>
            <person name="Bajic V.B."/>
            <person name="Ryu T."/>
            <person name="Ravasi T."/>
            <person name="Bayer T."/>
            <person name="Micklem G."/>
            <person name="Kim H."/>
            <person name="Bhak J."/>
            <person name="Lajeunesse T.C."/>
            <person name="Voolstra C.R."/>
        </authorList>
    </citation>
    <scope>NUCLEOTIDE SEQUENCE [LARGE SCALE GENOMIC DNA]</scope>
    <source>
        <strain evidence="2 3">CCMP2467</strain>
    </source>
</reference>
<gene>
    <name evidence="2" type="ORF">AK812_SmicGene397</name>
</gene>
<organism evidence="2 3">
    <name type="scientific">Symbiodinium microadriaticum</name>
    <name type="common">Dinoflagellate</name>
    <name type="synonym">Zooxanthella microadriatica</name>
    <dbReference type="NCBI Taxonomy" id="2951"/>
    <lineage>
        <taxon>Eukaryota</taxon>
        <taxon>Sar</taxon>
        <taxon>Alveolata</taxon>
        <taxon>Dinophyceae</taxon>
        <taxon>Suessiales</taxon>
        <taxon>Symbiodiniaceae</taxon>
        <taxon>Symbiodinium</taxon>
    </lineage>
</organism>
<keyword evidence="3" id="KW-1185">Reference proteome</keyword>
<dbReference type="EMBL" id="LSRX01000004">
    <property type="protein sequence ID" value="OLQ15396.1"/>
    <property type="molecule type" value="Genomic_DNA"/>
</dbReference>
<name>A0A1Q9F6U2_SYMMI</name>
<protein>
    <submittedName>
        <fullName evidence="2">Uncharacterized protein</fullName>
    </submittedName>
</protein>
<sequence>MRAVLPLRDCDIAAGSESKAASTQAGLCESPQRLALDVPVVIKETRISQTVYVSVPSGGGSDAWHEKPQKAGMCMEHMEQLHRCKTGSQLFGDSKLLGKAYTARMADTPTPPAGRAQLSPASSQRALRISFLRHGLRVQVNEFGELLWVELLPLSLVRYRAHHAFAGPSAMLCELSSVVNINSLRAVQISRCTEQVWLWPRAPPQQSTTESARNARPVSKGRQCRYLGASTLQNRSAMEESSPQYSNNSDGQLGKELSMEGIARAQAEARMVQDRSAMEESCPQYSNNSDGQLGKELSMEGTDGARSFCDGGAWQKQSRVGGFCAANKEQETAGTHRSRFDESACGVRLTAAQDAFRKRNRRGAYDGMSQWISKSHGNLHHVELRIQAQRQSGPGRANKVEGATRLESVGDGLALRIEGRKHFCGLSGCSAEAKRVKGVQVDTIRGDGAGREHAEHAEQGLGVSRGSESFKNTGSSHGSGLELACRRVLLPAWKVFSVFWALDSSLLEGPSRRGPAVACLEDETTLETFQTACWVTGQLEGYSGTLLQVLPSKPTRPARQAPAPQAETPLIVPKLSTELRNLNREQRNKELRQATAHAAIPVSSGNWIDASGAPSKHCPGKQREAQQELGTYYSCRSVDRQCRTEAIREGAEAVRDSSPVLQESWGVQGAVVHLALCSLDIASPLDTDGTSTANCLDPMLALLAAAHGCSVAVRKQLRRCKDSEPLGTAVSGQPSSMRTGSFAFFGIDARAQTVLHERLACDVELLMKASGPISDIGCDIRRFLSAMVSTPSGAWPLPHPRSRRACNSQPALRLVDAGDAEDEDCIGTAALQHKGAPSTADRCKLQSVLGLQPALTRPAIGLPSRSGCCSGTNGGAAERLRKEEQAKSPRFDDVGKIWILARRQSLRVFDRKPDPSDLQKILVGQGDVGARKAGHTAFLEMLHPGVPERLCKEEQAKRPEFDDVGKINPTAQLPESRTTPRPLQLPPPPDPMRDYVREPGSLTFEAETGG</sequence>
<dbReference type="Proteomes" id="UP000186817">
    <property type="component" value="Unassembled WGS sequence"/>
</dbReference>
<accession>A0A1Q9F6U2</accession>